<dbReference type="PANTHER" id="PTHR32444:SF10">
    <property type="entry name" value="CURCULIN-LIKE (MANNOSE-BINDING) LECTIN FAMILY PROTEIN-RELATED"/>
    <property type="match status" value="1"/>
</dbReference>
<dbReference type="GO" id="GO:0009505">
    <property type="term" value="C:plant-type cell wall"/>
    <property type="evidence" value="ECO:0007669"/>
    <property type="project" value="TreeGrafter"/>
</dbReference>
<dbReference type="InterPro" id="IPR035446">
    <property type="entry name" value="SLSG/EP1"/>
</dbReference>
<feature type="signal peptide" evidence="4">
    <location>
        <begin position="1"/>
        <end position="39"/>
    </location>
</feature>
<dbReference type="Pfam" id="PF08276">
    <property type="entry name" value="PAN_2"/>
    <property type="match status" value="1"/>
</dbReference>
<evidence type="ECO:0000256" key="3">
    <source>
        <dbReference type="ARBA" id="ARBA00023180"/>
    </source>
</evidence>
<dbReference type="PIRSF" id="PIRSF002686">
    <property type="entry name" value="SLG"/>
    <property type="match status" value="1"/>
</dbReference>
<accession>A0AAN7GHN2</accession>
<feature type="chain" id="PRO_5042904963" description="Bulb-type lectin domain-containing protein" evidence="4">
    <location>
        <begin position="40"/>
        <end position="451"/>
    </location>
</feature>
<name>A0AAN7GHN2_9MYRT</name>
<evidence type="ECO:0000259" key="5">
    <source>
        <dbReference type="PROSITE" id="PS50927"/>
    </source>
</evidence>
<organism evidence="6 7">
    <name type="scientific">Trapa incisa</name>
    <dbReference type="NCBI Taxonomy" id="236973"/>
    <lineage>
        <taxon>Eukaryota</taxon>
        <taxon>Viridiplantae</taxon>
        <taxon>Streptophyta</taxon>
        <taxon>Embryophyta</taxon>
        <taxon>Tracheophyta</taxon>
        <taxon>Spermatophyta</taxon>
        <taxon>Magnoliopsida</taxon>
        <taxon>eudicotyledons</taxon>
        <taxon>Gunneridae</taxon>
        <taxon>Pentapetalae</taxon>
        <taxon>rosids</taxon>
        <taxon>malvids</taxon>
        <taxon>Myrtales</taxon>
        <taxon>Lythraceae</taxon>
        <taxon>Trapa</taxon>
    </lineage>
</organism>
<dbReference type="Gene3D" id="2.90.10.10">
    <property type="entry name" value="Bulb-type lectin domain"/>
    <property type="match status" value="1"/>
</dbReference>
<keyword evidence="3" id="KW-0325">Glycoprotein</keyword>
<keyword evidence="2" id="KW-1015">Disulfide bond</keyword>
<dbReference type="CDD" id="cd00028">
    <property type="entry name" value="B_lectin"/>
    <property type="match status" value="1"/>
</dbReference>
<evidence type="ECO:0000256" key="4">
    <source>
        <dbReference type="SAM" id="SignalP"/>
    </source>
</evidence>
<dbReference type="SUPFAM" id="SSF51110">
    <property type="entry name" value="alpha-D-mannose-specific plant lectins"/>
    <property type="match status" value="1"/>
</dbReference>
<dbReference type="InterPro" id="IPR001480">
    <property type="entry name" value="Bulb-type_lectin_dom"/>
</dbReference>
<dbReference type="Proteomes" id="UP001345219">
    <property type="component" value="Chromosome 9"/>
</dbReference>
<reference evidence="6 7" key="1">
    <citation type="journal article" date="2023" name="Hortic Res">
        <title>Pangenome of water caltrop reveals structural variations and asymmetric subgenome divergence after allopolyploidization.</title>
        <authorList>
            <person name="Zhang X."/>
            <person name="Chen Y."/>
            <person name="Wang L."/>
            <person name="Yuan Y."/>
            <person name="Fang M."/>
            <person name="Shi L."/>
            <person name="Lu R."/>
            <person name="Comes H.P."/>
            <person name="Ma Y."/>
            <person name="Chen Y."/>
            <person name="Huang G."/>
            <person name="Zhou Y."/>
            <person name="Zheng Z."/>
            <person name="Qiu Y."/>
        </authorList>
    </citation>
    <scope>NUCLEOTIDE SEQUENCE [LARGE SCALE GENOMIC DNA]</scope>
    <source>
        <tissue evidence="6">Roots</tissue>
    </source>
</reference>
<keyword evidence="7" id="KW-1185">Reference proteome</keyword>
<comment type="caution">
    <text evidence="6">The sequence shown here is derived from an EMBL/GenBank/DDBJ whole genome shotgun (WGS) entry which is preliminary data.</text>
</comment>
<feature type="domain" description="Bulb-type lectin" evidence="5">
    <location>
        <begin position="44"/>
        <end position="175"/>
    </location>
</feature>
<keyword evidence="1 4" id="KW-0732">Signal</keyword>
<dbReference type="CDD" id="cd01098">
    <property type="entry name" value="PAN_AP_plant"/>
    <property type="match status" value="1"/>
</dbReference>
<dbReference type="EMBL" id="JAXIOK010000022">
    <property type="protein sequence ID" value="KAK4744508.1"/>
    <property type="molecule type" value="Genomic_DNA"/>
</dbReference>
<dbReference type="PROSITE" id="PS50927">
    <property type="entry name" value="BULB_LECTIN"/>
    <property type="match status" value="1"/>
</dbReference>
<evidence type="ECO:0000313" key="6">
    <source>
        <dbReference type="EMBL" id="KAK4744508.1"/>
    </source>
</evidence>
<dbReference type="InterPro" id="IPR003609">
    <property type="entry name" value="Pan_app"/>
</dbReference>
<evidence type="ECO:0000313" key="7">
    <source>
        <dbReference type="Proteomes" id="UP001345219"/>
    </source>
</evidence>
<gene>
    <name evidence="6" type="ORF">SAY87_010820</name>
</gene>
<evidence type="ECO:0000256" key="2">
    <source>
        <dbReference type="ARBA" id="ARBA00023157"/>
    </source>
</evidence>
<sequence length="451" mass="49129">MAPSVAIPSSFSSSSSSSQLLFCLWILLFAVSFSSPARAAVPASAQFKYVNSGDFGDYIVEYDGNYRVLDPFNSPFQLCFYNTTPNAFTLALRMGLVRSESLFRWVWEANRGNPVGENATLTLGADGNLVLADADGRIAWQTNTANKGVVGFKLLSDGNMVLHDTKGSFVWQSFDSPTDTLLVGQSLKAGGAAAKLVSRASAEVNSNGAYSFVLEPKGLSLYYTGKNYKKPLLYYTTSEWFTVGSGQSLSNTTLGSSPNPDQGLATDITLSVFSGGSIILTRPKYNATLSFLRLGIDGNLRVYTYNDLVDYGAWEVTFTLFDRESIWETECQLPSRCGDFGLCDDNQCVACPLASGLMGWSKACAPAKVTSCKPEDFGFYKVEGVDHFLSKHTRGSSVKEGECGAKCSKDCKCLGYFYNEDTSRCWIAYELNTLIKVANSTHVGYIKVPKK</sequence>
<dbReference type="PANTHER" id="PTHR32444">
    <property type="entry name" value="BULB-TYPE LECTIN DOMAIN-CONTAINING PROTEIN"/>
    <property type="match status" value="1"/>
</dbReference>
<dbReference type="InterPro" id="IPR036426">
    <property type="entry name" value="Bulb-type_lectin_dom_sf"/>
</dbReference>
<evidence type="ECO:0000256" key="1">
    <source>
        <dbReference type="ARBA" id="ARBA00022729"/>
    </source>
</evidence>
<dbReference type="SMART" id="SM00108">
    <property type="entry name" value="B_lectin"/>
    <property type="match status" value="1"/>
</dbReference>
<dbReference type="AlphaFoldDB" id="A0AAN7GHN2"/>
<proteinExistence type="predicted"/>
<protein>
    <recommendedName>
        <fullName evidence="5">Bulb-type lectin domain-containing protein</fullName>
    </recommendedName>
</protein>
<dbReference type="Pfam" id="PF01453">
    <property type="entry name" value="B_lectin"/>
    <property type="match status" value="1"/>
</dbReference>